<feature type="domain" description="Ig-like" evidence="5">
    <location>
        <begin position="11"/>
        <end position="110"/>
    </location>
</feature>
<evidence type="ECO:0000313" key="6">
    <source>
        <dbReference type="EMBL" id="KAG8596262.1"/>
    </source>
</evidence>
<dbReference type="Proteomes" id="UP000824782">
    <property type="component" value="Unassembled WGS sequence"/>
</dbReference>
<dbReference type="InterPro" id="IPR013783">
    <property type="entry name" value="Ig-like_fold"/>
</dbReference>
<accession>A0AAV7DFI1</accession>
<feature type="signal peptide" evidence="4">
    <location>
        <begin position="1"/>
        <end position="16"/>
    </location>
</feature>
<dbReference type="SMART" id="SM00406">
    <property type="entry name" value="IGv"/>
    <property type="match status" value="1"/>
</dbReference>
<dbReference type="GO" id="GO:0005576">
    <property type="term" value="C:extracellular region"/>
    <property type="evidence" value="ECO:0007669"/>
    <property type="project" value="UniProtKB-ARBA"/>
</dbReference>
<evidence type="ECO:0000256" key="3">
    <source>
        <dbReference type="ARBA" id="ARBA00043265"/>
    </source>
</evidence>
<evidence type="ECO:0000256" key="2">
    <source>
        <dbReference type="ARBA" id="ARBA00023130"/>
    </source>
</evidence>
<proteinExistence type="predicted"/>
<organism evidence="6 7">
    <name type="scientific">Engystomops pustulosus</name>
    <name type="common">Tungara frog</name>
    <name type="synonym">Physalaemus pustulosus</name>
    <dbReference type="NCBI Taxonomy" id="76066"/>
    <lineage>
        <taxon>Eukaryota</taxon>
        <taxon>Metazoa</taxon>
        <taxon>Chordata</taxon>
        <taxon>Craniata</taxon>
        <taxon>Vertebrata</taxon>
        <taxon>Euteleostomi</taxon>
        <taxon>Amphibia</taxon>
        <taxon>Batrachia</taxon>
        <taxon>Anura</taxon>
        <taxon>Neobatrachia</taxon>
        <taxon>Hyloidea</taxon>
        <taxon>Leptodactylidae</taxon>
        <taxon>Leiuperinae</taxon>
        <taxon>Engystomops</taxon>
    </lineage>
</organism>
<dbReference type="AlphaFoldDB" id="A0AAV7DFI1"/>
<name>A0AAV7DFI1_ENGPU</name>
<reference evidence="6" key="1">
    <citation type="thesis" date="2020" institute="ProQuest LLC" country="789 East Eisenhower Parkway, Ann Arbor, MI, USA">
        <title>Comparative Genomics and Chromosome Evolution.</title>
        <authorList>
            <person name="Mudd A.B."/>
        </authorList>
    </citation>
    <scope>NUCLEOTIDE SEQUENCE</scope>
    <source>
        <strain evidence="6">237g6f4</strain>
        <tissue evidence="6">Blood</tissue>
    </source>
</reference>
<keyword evidence="3" id="KW-1280">Immunoglobulin</keyword>
<feature type="chain" id="PRO_5043507493" description="Ig-like domain-containing protein" evidence="4">
    <location>
        <begin position="17"/>
        <end position="143"/>
    </location>
</feature>
<dbReference type="InterPro" id="IPR007110">
    <property type="entry name" value="Ig-like_dom"/>
</dbReference>
<dbReference type="InterPro" id="IPR036179">
    <property type="entry name" value="Ig-like_dom_sf"/>
</dbReference>
<dbReference type="Gene3D" id="2.60.40.10">
    <property type="entry name" value="Immunoglobulins"/>
    <property type="match status" value="1"/>
</dbReference>
<dbReference type="SUPFAM" id="SSF48726">
    <property type="entry name" value="Immunoglobulin"/>
    <property type="match status" value="1"/>
</dbReference>
<keyword evidence="4" id="KW-0732">Signal</keyword>
<keyword evidence="7" id="KW-1185">Reference proteome</keyword>
<dbReference type="SMART" id="SM00409">
    <property type="entry name" value="IG"/>
    <property type="match status" value="1"/>
</dbReference>
<evidence type="ECO:0000256" key="1">
    <source>
        <dbReference type="ARBA" id="ARBA00022859"/>
    </source>
</evidence>
<keyword evidence="2" id="KW-1064">Adaptive immunity</keyword>
<dbReference type="GO" id="GO:0002250">
    <property type="term" value="P:adaptive immune response"/>
    <property type="evidence" value="ECO:0007669"/>
    <property type="project" value="UniProtKB-KW"/>
</dbReference>
<comment type="caution">
    <text evidence="6">The sequence shown here is derived from an EMBL/GenBank/DDBJ whole genome shotgun (WGS) entry which is preliminary data.</text>
</comment>
<dbReference type="InterPro" id="IPR013106">
    <property type="entry name" value="Ig_V-set"/>
</dbReference>
<protein>
    <recommendedName>
        <fullName evidence="5">Ig-like domain-containing protein</fullName>
    </recommendedName>
</protein>
<sequence>MAVLILLLFSPICVFSQTVQESGSGLVRPSQQLSLTCAGSGLDVTSNYMHWIRQAPGKGLEWIGRITSSGGTAYNDQLKSRITITRDTSKKQIYLQMTNMQTADTGVYYCARESHYNKLKRRSYNIFYLHKGKYKTTRFKNKN</sequence>
<dbReference type="InterPro" id="IPR003599">
    <property type="entry name" value="Ig_sub"/>
</dbReference>
<dbReference type="PANTHER" id="PTHR23266">
    <property type="entry name" value="IMMUNOGLOBULIN HEAVY CHAIN"/>
    <property type="match status" value="1"/>
</dbReference>
<dbReference type="FunFam" id="2.60.40.10:FF:001878">
    <property type="entry name" value="Immunoglobulin heavy variable 1-4"/>
    <property type="match status" value="1"/>
</dbReference>
<dbReference type="Pfam" id="PF07686">
    <property type="entry name" value="V-set"/>
    <property type="match status" value="1"/>
</dbReference>
<dbReference type="PROSITE" id="PS50835">
    <property type="entry name" value="IG_LIKE"/>
    <property type="match status" value="1"/>
</dbReference>
<evidence type="ECO:0000259" key="5">
    <source>
        <dbReference type="PROSITE" id="PS50835"/>
    </source>
</evidence>
<evidence type="ECO:0000256" key="4">
    <source>
        <dbReference type="SAM" id="SignalP"/>
    </source>
</evidence>
<dbReference type="GO" id="GO:0019814">
    <property type="term" value="C:immunoglobulin complex"/>
    <property type="evidence" value="ECO:0007669"/>
    <property type="project" value="UniProtKB-KW"/>
</dbReference>
<dbReference type="EMBL" id="WNYA01000001">
    <property type="protein sequence ID" value="KAG8596262.1"/>
    <property type="molecule type" value="Genomic_DNA"/>
</dbReference>
<keyword evidence="1" id="KW-0391">Immunity</keyword>
<dbReference type="InterPro" id="IPR050199">
    <property type="entry name" value="IgHV"/>
</dbReference>
<gene>
    <name evidence="6" type="ORF">GDO81_001796</name>
</gene>
<evidence type="ECO:0000313" key="7">
    <source>
        <dbReference type="Proteomes" id="UP000824782"/>
    </source>
</evidence>